<protein>
    <recommendedName>
        <fullName evidence="4">Secretion system C-terminal sorting domain-containing protein</fullName>
    </recommendedName>
</protein>
<dbReference type="EMBL" id="PTRA01000001">
    <property type="protein sequence ID" value="PQA58563.1"/>
    <property type="molecule type" value="Genomic_DNA"/>
</dbReference>
<keyword evidence="3" id="KW-1185">Reference proteome</keyword>
<proteinExistence type="predicted"/>
<keyword evidence="1" id="KW-0732">Signal</keyword>
<gene>
    <name evidence="2" type="ORF">C5O19_02525</name>
</gene>
<name>A0A2S7ILD7_9BACT</name>
<dbReference type="Proteomes" id="UP000239590">
    <property type="component" value="Unassembled WGS sequence"/>
</dbReference>
<dbReference type="InterPro" id="IPR013783">
    <property type="entry name" value="Ig-like_fold"/>
</dbReference>
<accession>A0A2S7ILD7</accession>
<comment type="caution">
    <text evidence="2">The sequence shown here is derived from an EMBL/GenBank/DDBJ whole genome shotgun (WGS) entry which is preliminary data.</text>
</comment>
<dbReference type="RefSeq" id="WP_104709772.1">
    <property type="nucleotide sequence ID" value="NZ_PTRA01000001.1"/>
</dbReference>
<sequence length="355" mass="38002">MKTRITQHLLAIAFFLVSFWAQAQDPATAGINPDVASINVGASTLVRSTFFNGSSTAIPQINNATWTINLPRNIRLLTYTFEDPTVTNFITVTVTDYDAAEGTIITLVSNRGDFPGNGAYEIVLNVEGVVSTGGLNATMTINAASIPPVATNVANNDNSSGSIVVAEAPTPVSLVSFTAKGVGNNAQLDWATAQEKNNALFEVQYSTNGQDFEAVGSVMGKGTTTVRQTYSFVHPGLNPALTHYYRLKQIDTDGSFALSQVRSVKLDQYVGIQLKASTDPARNVRVLVDYGDEQLSNLATIHLMDLSGRTLSSKQIELEKGFNRVNFSASSLSSGLYLIRLENASQPAAVKVALP</sequence>
<evidence type="ECO:0008006" key="4">
    <source>
        <dbReference type="Google" id="ProtNLM"/>
    </source>
</evidence>
<dbReference type="Gene3D" id="2.60.40.10">
    <property type="entry name" value="Immunoglobulins"/>
    <property type="match status" value="1"/>
</dbReference>
<feature type="signal peptide" evidence="1">
    <location>
        <begin position="1"/>
        <end position="23"/>
    </location>
</feature>
<reference evidence="3" key="1">
    <citation type="submission" date="2018-02" db="EMBL/GenBank/DDBJ databases">
        <title>Genome sequencing of Solimonas sp. HR-BB.</title>
        <authorList>
            <person name="Lee Y."/>
            <person name="Jeon C.O."/>
        </authorList>
    </citation>
    <scope>NUCLEOTIDE SEQUENCE [LARGE SCALE GENOMIC DNA]</scope>
    <source>
        <strain evidence="3">HR-U</strain>
    </source>
</reference>
<evidence type="ECO:0000313" key="2">
    <source>
        <dbReference type="EMBL" id="PQA58563.1"/>
    </source>
</evidence>
<evidence type="ECO:0000256" key="1">
    <source>
        <dbReference type="SAM" id="SignalP"/>
    </source>
</evidence>
<dbReference type="OrthoDB" id="663485at2"/>
<feature type="chain" id="PRO_5015729556" description="Secretion system C-terminal sorting domain-containing protein" evidence="1">
    <location>
        <begin position="24"/>
        <end position="355"/>
    </location>
</feature>
<organism evidence="2 3">
    <name type="scientific">Siphonobacter curvatus</name>
    <dbReference type="NCBI Taxonomy" id="2094562"/>
    <lineage>
        <taxon>Bacteria</taxon>
        <taxon>Pseudomonadati</taxon>
        <taxon>Bacteroidota</taxon>
        <taxon>Cytophagia</taxon>
        <taxon>Cytophagales</taxon>
        <taxon>Cytophagaceae</taxon>
        <taxon>Siphonobacter</taxon>
    </lineage>
</organism>
<evidence type="ECO:0000313" key="3">
    <source>
        <dbReference type="Proteomes" id="UP000239590"/>
    </source>
</evidence>
<dbReference type="AlphaFoldDB" id="A0A2S7ILD7"/>